<evidence type="ECO:0000259" key="5">
    <source>
        <dbReference type="PROSITE" id="PS50949"/>
    </source>
</evidence>
<dbReference type="InterPro" id="IPR011663">
    <property type="entry name" value="UTRA"/>
</dbReference>
<dbReference type="Proteomes" id="UP001596422">
    <property type="component" value="Unassembled WGS sequence"/>
</dbReference>
<dbReference type="InterPro" id="IPR028978">
    <property type="entry name" value="Chorismate_lyase_/UTRA_dom_sf"/>
</dbReference>
<dbReference type="PRINTS" id="PR00035">
    <property type="entry name" value="HTHGNTR"/>
</dbReference>
<feature type="domain" description="HTH gntR-type" evidence="5">
    <location>
        <begin position="4"/>
        <end position="72"/>
    </location>
</feature>
<dbReference type="InterPro" id="IPR000524">
    <property type="entry name" value="Tscrpt_reg_HTH_GntR"/>
</dbReference>
<dbReference type="SMART" id="SM00866">
    <property type="entry name" value="UTRA"/>
    <property type="match status" value="1"/>
</dbReference>
<dbReference type="InterPro" id="IPR036390">
    <property type="entry name" value="WH_DNA-bd_sf"/>
</dbReference>
<organism evidence="6 7">
    <name type="scientific">Marinobacterium aestuariivivens</name>
    <dbReference type="NCBI Taxonomy" id="1698799"/>
    <lineage>
        <taxon>Bacteria</taxon>
        <taxon>Pseudomonadati</taxon>
        <taxon>Pseudomonadota</taxon>
        <taxon>Gammaproteobacteria</taxon>
        <taxon>Oceanospirillales</taxon>
        <taxon>Oceanospirillaceae</taxon>
        <taxon>Marinobacterium</taxon>
    </lineage>
</organism>
<evidence type="ECO:0000313" key="7">
    <source>
        <dbReference type="Proteomes" id="UP001596422"/>
    </source>
</evidence>
<dbReference type="InterPro" id="IPR010248">
    <property type="entry name" value="His_ut_repres"/>
</dbReference>
<keyword evidence="7" id="KW-1185">Reference proteome</keyword>
<dbReference type="InterPro" id="IPR036388">
    <property type="entry name" value="WH-like_DNA-bd_sf"/>
</dbReference>
<dbReference type="Pfam" id="PF00392">
    <property type="entry name" value="GntR"/>
    <property type="match status" value="1"/>
</dbReference>
<dbReference type="CDD" id="cd07377">
    <property type="entry name" value="WHTH_GntR"/>
    <property type="match status" value="1"/>
</dbReference>
<dbReference type="Gene3D" id="1.10.10.10">
    <property type="entry name" value="Winged helix-like DNA-binding domain superfamily/Winged helix DNA-binding domain"/>
    <property type="match status" value="1"/>
</dbReference>
<dbReference type="SUPFAM" id="SSF64288">
    <property type="entry name" value="Chorismate lyase-like"/>
    <property type="match status" value="1"/>
</dbReference>
<accession>A0ABW2A6N9</accession>
<dbReference type="Pfam" id="PF07702">
    <property type="entry name" value="UTRA"/>
    <property type="match status" value="1"/>
</dbReference>
<keyword evidence="3" id="KW-0804">Transcription</keyword>
<dbReference type="Gene3D" id="3.40.1410.10">
    <property type="entry name" value="Chorismate lyase-like"/>
    <property type="match status" value="1"/>
</dbReference>
<evidence type="ECO:0000313" key="6">
    <source>
        <dbReference type="EMBL" id="MFC6673122.1"/>
    </source>
</evidence>
<evidence type="ECO:0000256" key="2">
    <source>
        <dbReference type="ARBA" id="ARBA00023125"/>
    </source>
</evidence>
<proteinExistence type="predicted"/>
<dbReference type="PANTHER" id="PTHR44846">
    <property type="entry name" value="MANNOSYL-D-GLYCERATE TRANSPORT/METABOLISM SYSTEM REPRESSOR MNGR-RELATED"/>
    <property type="match status" value="1"/>
</dbReference>
<gene>
    <name evidence="6" type="primary">hutC</name>
    <name evidence="6" type="ORF">ACFQDL_25805</name>
</gene>
<dbReference type="PROSITE" id="PS50949">
    <property type="entry name" value="HTH_GNTR"/>
    <property type="match status" value="1"/>
</dbReference>
<dbReference type="PANTHER" id="PTHR44846:SF16">
    <property type="entry name" value="TRANSCRIPTIONAL REGULATOR PHNF-RELATED"/>
    <property type="match status" value="1"/>
</dbReference>
<sequence>MNNKPRYQQIKSFILDGIKQQTYRPGNKIPTETQLAEQFDVSRMTVNKAIRDLVQDNMLVRYPGLGTFVSDAKAESPLADIKNIADEVRQRGHEYGSRLVKLRETAASETVAMQMGVPVGTRVYRSVIVHLENGLPIQLENRYVIASLVPGYLEQDFSEHTPNEYLSKMCPISSIEHIVEAVLPSEKVQDLLDIDANTPCIQVNRRTWSDGRLISFACLTHPGTRYKLRSITTVGHG</sequence>
<evidence type="ECO:0000256" key="1">
    <source>
        <dbReference type="ARBA" id="ARBA00023015"/>
    </source>
</evidence>
<reference evidence="7" key="1">
    <citation type="journal article" date="2019" name="Int. J. Syst. Evol. Microbiol.">
        <title>The Global Catalogue of Microorganisms (GCM) 10K type strain sequencing project: providing services to taxonomists for standard genome sequencing and annotation.</title>
        <authorList>
            <consortium name="The Broad Institute Genomics Platform"/>
            <consortium name="The Broad Institute Genome Sequencing Center for Infectious Disease"/>
            <person name="Wu L."/>
            <person name="Ma J."/>
        </authorList>
    </citation>
    <scope>NUCLEOTIDE SEQUENCE [LARGE SCALE GENOMIC DNA]</scope>
    <source>
        <strain evidence="7">NBRC 111756</strain>
    </source>
</reference>
<name>A0ABW2A6N9_9GAMM</name>
<dbReference type="InterPro" id="IPR050679">
    <property type="entry name" value="Bact_HTH_transcr_reg"/>
</dbReference>
<protein>
    <recommendedName>
        <fullName evidence="4">Histidine utilization repressor</fullName>
    </recommendedName>
</protein>
<keyword evidence="1" id="KW-0805">Transcription regulation</keyword>
<keyword evidence="2" id="KW-0238">DNA-binding</keyword>
<dbReference type="NCBIfam" id="TIGR02018">
    <property type="entry name" value="his_ut_repres"/>
    <property type="match status" value="1"/>
</dbReference>
<evidence type="ECO:0000256" key="4">
    <source>
        <dbReference type="NCBIfam" id="TIGR02018"/>
    </source>
</evidence>
<dbReference type="SMART" id="SM00345">
    <property type="entry name" value="HTH_GNTR"/>
    <property type="match status" value="1"/>
</dbReference>
<evidence type="ECO:0000256" key="3">
    <source>
        <dbReference type="ARBA" id="ARBA00023163"/>
    </source>
</evidence>
<comment type="caution">
    <text evidence="6">The sequence shown here is derived from an EMBL/GenBank/DDBJ whole genome shotgun (WGS) entry which is preliminary data.</text>
</comment>
<dbReference type="EMBL" id="JBHSWE010000001">
    <property type="protein sequence ID" value="MFC6673122.1"/>
    <property type="molecule type" value="Genomic_DNA"/>
</dbReference>
<dbReference type="RefSeq" id="WP_379911514.1">
    <property type="nucleotide sequence ID" value="NZ_JBHSWE010000001.1"/>
</dbReference>
<dbReference type="SUPFAM" id="SSF46785">
    <property type="entry name" value="Winged helix' DNA-binding domain"/>
    <property type="match status" value="1"/>
</dbReference>